<feature type="signal peptide" evidence="1">
    <location>
        <begin position="1"/>
        <end position="24"/>
    </location>
</feature>
<protein>
    <submittedName>
        <fullName evidence="2">Uncharacterized protein</fullName>
    </submittedName>
</protein>
<dbReference type="EMBL" id="JAOWKX010000014">
    <property type="protein sequence ID" value="MCV2886644.1"/>
    <property type="molecule type" value="Genomic_DNA"/>
</dbReference>
<evidence type="ECO:0000256" key="1">
    <source>
        <dbReference type="SAM" id="SignalP"/>
    </source>
</evidence>
<dbReference type="Proteomes" id="UP001652504">
    <property type="component" value="Unassembled WGS sequence"/>
</dbReference>
<organism evidence="2 3">
    <name type="scientific">Fluctibacter corallii</name>
    <dbReference type="NCBI Taxonomy" id="2984329"/>
    <lineage>
        <taxon>Bacteria</taxon>
        <taxon>Pseudomonadati</taxon>
        <taxon>Pseudomonadota</taxon>
        <taxon>Gammaproteobacteria</taxon>
        <taxon>Alteromonadales</taxon>
        <taxon>Alteromonadaceae</taxon>
        <taxon>Fluctibacter</taxon>
    </lineage>
</organism>
<dbReference type="RefSeq" id="WP_263713934.1">
    <property type="nucleotide sequence ID" value="NZ_JAOWKX010000014.1"/>
</dbReference>
<gene>
    <name evidence="2" type="ORF">OE749_18265</name>
</gene>
<proteinExistence type="predicted"/>
<keyword evidence="1" id="KW-0732">Signal</keyword>
<comment type="caution">
    <text evidence="2">The sequence shown here is derived from an EMBL/GenBank/DDBJ whole genome shotgun (WGS) entry which is preliminary data.</text>
</comment>
<accession>A0ABT3ADC1</accession>
<evidence type="ECO:0000313" key="3">
    <source>
        <dbReference type="Proteomes" id="UP001652504"/>
    </source>
</evidence>
<feature type="chain" id="PRO_5046506995" evidence="1">
    <location>
        <begin position="25"/>
        <end position="92"/>
    </location>
</feature>
<evidence type="ECO:0000313" key="2">
    <source>
        <dbReference type="EMBL" id="MCV2886644.1"/>
    </source>
</evidence>
<reference evidence="2 3" key="1">
    <citation type="submission" date="2022-10" db="EMBL/GenBank/DDBJ databases">
        <title>Aestuariibacter sp. AA17 isolated from Montipora capitata coral fragment.</title>
        <authorList>
            <person name="Emsley S.A."/>
            <person name="Pfannmuller K.M."/>
            <person name="Loughran R.M."/>
            <person name="Shlafstein M."/>
            <person name="Papke E."/>
            <person name="Saw J.H."/>
            <person name="Ushijima B."/>
            <person name="Videau P."/>
        </authorList>
    </citation>
    <scope>NUCLEOTIDE SEQUENCE [LARGE SCALE GENOMIC DNA]</scope>
    <source>
        <strain evidence="2 3">AA17</strain>
    </source>
</reference>
<keyword evidence="3" id="KW-1185">Reference proteome</keyword>
<sequence>MSFNKVISTAGVVLGLAVAGSVSAQEVSLEQLISASVSQVVEVTRTELQYKVQESVLTANNMISFDSTEQYATRVTITDLNSVDTSESNESE</sequence>
<name>A0ABT3ADC1_9ALTE</name>